<evidence type="ECO:0000256" key="5">
    <source>
        <dbReference type="ARBA" id="ARBA00022917"/>
    </source>
</evidence>
<dbReference type="AlphaFoldDB" id="A0A9X9ACX6"/>
<evidence type="ECO:0000256" key="8">
    <source>
        <dbReference type="SAM" id="MobiDB-lite"/>
    </source>
</evidence>
<dbReference type="PROSITE" id="PS00178">
    <property type="entry name" value="AA_TRNA_LIGASE_I"/>
    <property type="match status" value="1"/>
</dbReference>
<dbReference type="Gene3D" id="3.40.50.620">
    <property type="entry name" value="HUPs"/>
    <property type="match status" value="1"/>
</dbReference>
<evidence type="ECO:0000256" key="1">
    <source>
        <dbReference type="ARBA" id="ARBA00006887"/>
    </source>
</evidence>
<comment type="catalytic activity">
    <reaction evidence="7">
        <text>tRNA(Ile) + L-isoleucine + ATP = L-isoleucyl-tRNA(Ile) + AMP + diphosphate</text>
        <dbReference type="Rhea" id="RHEA:11060"/>
        <dbReference type="Rhea" id="RHEA-COMP:9666"/>
        <dbReference type="Rhea" id="RHEA-COMP:9695"/>
        <dbReference type="ChEBI" id="CHEBI:30616"/>
        <dbReference type="ChEBI" id="CHEBI:33019"/>
        <dbReference type="ChEBI" id="CHEBI:58045"/>
        <dbReference type="ChEBI" id="CHEBI:78442"/>
        <dbReference type="ChEBI" id="CHEBI:78528"/>
        <dbReference type="ChEBI" id="CHEBI:456215"/>
        <dbReference type="EC" id="6.1.1.5"/>
    </reaction>
</comment>
<comment type="similarity">
    <text evidence="1">Belongs to the class-I aminoacyl-tRNA synthetase family. IleS type 1 subfamily.</text>
</comment>
<reference evidence="10 11" key="1">
    <citation type="journal article" date="2019" name="Environ. Microbiol.">
        <title>An active ?-lactamase is a part of an orchestrated cell wall stress resistance network of Bacillus subtilis and related rhizosphere species.</title>
        <authorList>
            <person name="Bucher T."/>
            <person name="Keren-Paz A."/>
            <person name="Hausser J."/>
            <person name="Olender T."/>
            <person name="Cytryn E."/>
            <person name="Kolodkin-Gal I."/>
        </authorList>
    </citation>
    <scope>NUCLEOTIDE SEQUENCE [LARGE SCALE GENOMIC DNA]</scope>
    <source>
        <strain evidence="10 11">I32</strain>
    </source>
</reference>
<evidence type="ECO:0000313" key="11">
    <source>
        <dbReference type="Proteomes" id="UP000308444"/>
    </source>
</evidence>
<dbReference type="PANTHER" id="PTHR42765">
    <property type="entry name" value="SOLEUCYL-TRNA SYNTHETASE"/>
    <property type="match status" value="1"/>
</dbReference>
<dbReference type="GO" id="GO:0005829">
    <property type="term" value="C:cytosol"/>
    <property type="evidence" value="ECO:0007669"/>
    <property type="project" value="TreeGrafter"/>
</dbReference>
<dbReference type="PANTHER" id="PTHR42765:SF1">
    <property type="entry name" value="ISOLEUCINE--TRNA LIGASE, MITOCHONDRIAL"/>
    <property type="match status" value="1"/>
</dbReference>
<dbReference type="InterPro" id="IPR002300">
    <property type="entry name" value="aa-tRNA-synth_Ia"/>
</dbReference>
<dbReference type="Pfam" id="PF00133">
    <property type="entry name" value="tRNA-synt_1"/>
    <property type="match status" value="1"/>
</dbReference>
<keyword evidence="3" id="KW-0547">Nucleotide-binding</keyword>
<evidence type="ECO:0000256" key="6">
    <source>
        <dbReference type="ARBA" id="ARBA00023146"/>
    </source>
</evidence>
<dbReference type="InterPro" id="IPR050081">
    <property type="entry name" value="Ile-tRNA_ligase"/>
</dbReference>
<dbReference type="InterPro" id="IPR014729">
    <property type="entry name" value="Rossmann-like_a/b/a_fold"/>
</dbReference>
<proteinExistence type="inferred from homology"/>
<dbReference type="SUPFAM" id="SSF52374">
    <property type="entry name" value="Nucleotidylyl transferase"/>
    <property type="match status" value="1"/>
</dbReference>
<keyword evidence="2" id="KW-0436">Ligase</keyword>
<dbReference type="InterPro" id="IPR001412">
    <property type="entry name" value="aa-tRNA-synth_I_CS"/>
</dbReference>
<feature type="non-terminal residue" evidence="10">
    <location>
        <position position="70"/>
    </location>
</feature>
<protein>
    <recommendedName>
        <fullName evidence="9">Aminoacyl-tRNA synthetase class Ia domain-containing protein</fullName>
    </recommendedName>
</protein>
<accession>A0A9X9ACX6</accession>
<name>A0A9X9ACX6_BACCE</name>
<dbReference type="EMBL" id="SZOH01000280">
    <property type="protein sequence ID" value="TKJ06834.1"/>
    <property type="molecule type" value="Genomic_DNA"/>
</dbReference>
<evidence type="ECO:0000256" key="4">
    <source>
        <dbReference type="ARBA" id="ARBA00022840"/>
    </source>
</evidence>
<comment type="caution">
    <text evidence="10">The sequence shown here is derived from an EMBL/GenBank/DDBJ whole genome shotgun (WGS) entry which is preliminary data.</text>
</comment>
<dbReference type="GO" id="GO:0005524">
    <property type="term" value="F:ATP binding"/>
    <property type="evidence" value="ECO:0007669"/>
    <property type="project" value="UniProtKB-KW"/>
</dbReference>
<organism evidence="10 11">
    <name type="scientific">Bacillus cereus</name>
    <dbReference type="NCBI Taxonomy" id="1396"/>
    <lineage>
        <taxon>Bacteria</taxon>
        <taxon>Bacillati</taxon>
        <taxon>Bacillota</taxon>
        <taxon>Bacilli</taxon>
        <taxon>Bacillales</taxon>
        <taxon>Bacillaceae</taxon>
        <taxon>Bacillus</taxon>
        <taxon>Bacillus cereus group</taxon>
    </lineage>
</organism>
<keyword evidence="4" id="KW-0067">ATP-binding</keyword>
<feature type="region of interest" description="Disordered" evidence="8">
    <location>
        <begin position="1"/>
        <end position="22"/>
    </location>
</feature>
<evidence type="ECO:0000256" key="7">
    <source>
        <dbReference type="ARBA" id="ARBA00048359"/>
    </source>
</evidence>
<evidence type="ECO:0000259" key="9">
    <source>
        <dbReference type="Pfam" id="PF00133"/>
    </source>
</evidence>
<evidence type="ECO:0000313" key="10">
    <source>
        <dbReference type="EMBL" id="TKJ06834.1"/>
    </source>
</evidence>
<sequence>MEYKNTLLMPKTEFPMRGNLPKREPAMQEKWAEMNIYEKVQEHTKGRPLFVLHDGPPYANGDIHMGHALN</sequence>
<evidence type="ECO:0000256" key="3">
    <source>
        <dbReference type="ARBA" id="ARBA00022741"/>
    </source>
</evidence>
<keyword evidence="6" id="KW-0030">Aminoacyl-tRNA synthetase</keyword>
<feature type="domain" description="Aminoacyl-tRNA synthetase class Ia" evidence="9">
    <location>
        <begin position="27"/>
        <end position="70"/>
    </location>
</feature>
<keyword evidence="5" id="KW-0648">Protein biosynthesis</keyword>
<gene>
    <name evidence="10" type="ORF">FC695_05145</name>
</gene>
<evidence type="ECO:0000256" key="2">
    <source>
        <dbReference type="ARBA" id="ARBA00022598"/>
    </source>
</evidence>
<dbReference type="GO" id="GO:0004822">
    <property type="term" value="F:isoleucine-tRNA ligase activity"/>
    <property type="evidence" value="ECO:0007669"/>
    <property type="project" value="UniProtKB-EC"/>
</dbReference>
<dbReference type="Proteomes" id="UP000308444">
    <property type="component" value="Unassembled WGS sequence"/>
</dbReference>
<dbReference type="GO" id="GO:0006428">
    <property type="term" value="P:isoleucyl-tRNA aminoacylation"/>
    <property type="evidence" value="ECO:0007669"/>
    <property type="project" value="TreeGrafter"/>
</dbReference>